<evidence type="ECO:0008006" key="4">
    <source>
        <dbReference type="Google" id="ProtNLM"/>
    </source>
</evidence>
<comment type="caution">
    <text evidence="2">The sequence shown here is derived from an EMBL/GenBank/DDBJ whole genome shotgun (WGS) entry which is preliminary data.</text>
</comment>
<dbReference type="Proteomes" id="UP000815325">
    <property type="component" value="Unassembled WGS sequence"/>
</dbReference>
<proteinExistence type="predicted"/>
<keyword evidence="3" id="KW-1185">Reference proteome</keyword>
<gene>
    <name evidence="2" type="ORF">DUNSADRAFT_1986</name>
</gene>
<protein>
    <recommendedName>
        <fullName evidence="4">Encoded protein</fullName>
    </recommendedName>
</protein>
<sequence>MQVTAALATAVTPTLKQLNLDATTLRCSLASRAVACKDSDILAQLRTKGGRSAQVPLEQRIQAGSERDVPVYHALCLTQGSSKPCAVPRAFHSELLSSVPAPAATPWQLVGHGHGYPLQGLDWLSLSACMGHPCVTAEEQQQHGGAGLATDVSQEGHRPAPGGARQRRGVWGRGSVSECAHFSYLSGEESAWERVFDDAFIRKDGMKKGNDQVRSCVLDSEGVGRAHVS</sequence>
<name>A0ABQ7GWE5_DUNSA</name>
<dbReference type="EMBL" id="MU069562">
    <property type="protein sequence ID" value="KAF5838895.1"/>
    <property type="molecule type" value="Genomic_DNA"/>
</dbReference>
<evidence type="ECO:0000313" key="2">
    <source>
        <dbReference type="EMBL" id="KAF5838895.1"/>
    </source>
</evidence>
<reference evidence="2" key="1">
    <citation type="submission" date="2017-08" db="EMBL/GenBank/DDBJ databases">
        <authorList>
            <person name="Polle J.E."/>
            <person name="Barry K."/>
            <person name="Cushman J."/>
            <person name="Schmutz J."/>
            <person name="Tran D."/>
            <person name="Hathwaick L.T."/>
            <person name="Yim W.C."/>
            <person name="Jenkins J."/>
            <person name="Mckie-Krisberg Z.M."/>
            <person name="Prochnik S."/>
            <person name="Lindquist E."/>
            <person name="Dockter R.B."/>
            <person name="Adam C."/>
            <person name="Molina H."/>
            <person name="Bunkerborg J."/>
            <person name="Jin E."/>
            <person name="Buchheim M."/>
            <person name="Magnuson J."/>
        </authorList>
    </citation>
    <scope>NUCLEOTIDE SEQUENCE</scope>
    <source>
        <strain evidence="2">CCAP 19/18</strain>
    </source>
</reference>
<evidence type="ECO:0000256" key="1">
    <source>
        <dbReference type="SAM" id="MobiDB-lite"/>
    </source>
</evidence>
<accession>A0ABQ7GWE5</accession>
<organism evidence="2 3">
    <name type="scientific">Dunaliella salina</name>
    <name type="common">Green alga</name>
    <name type="synonym">Protococcus salinus</name>
    <dbReference type="NCBI Taxonomy" id="3046"/>
    <lineage>
        <taxon>Eukaryota</taxon>
        <taxon>Viridiplantae</taxon>
        <taxon>Chlorophyta</taxon>
        <taxon>core chlorophytes</taxon>
        <taxon>Chlorophyceae</taxon>
        <taxon>CS clade</taxon>
        <taxon>Chlamydomonadales</taxon>
        <taxon>Dunaliellaceae</taxon>
        <taxon>Dunaliella</taxon>
    </lineage>
</organism>
<feature type="region of interest" description="Disordered" evidence="1">
    <location>
        <begin position="140"/>
        <end position="169"/>
    </location>
</feature>
<evidence type="ECO:0000313" key="3">
    <source>
        <dbReference type="Proteomes" id="UP000815325"/>
    </source>
</evidence>